<comment type="caution">
    <text evidence="2">The sequence shown here is derived from an EMBL/GenBank/DDBJ whole genome shotgun (WGS) entry which is preliminary data.</text>
</comment>
<reference evidence="2 3" key="1">
    <citation type="journal article" date="2020" name="Microbiol. Resour. Announc.">
        <title>Draft Genome Sequence of a Cladosporium Species Isolated from the Mesophotic Ascidian Didemnum maculosum.</title>
        <authorList>
            <person name="Gioti A."/>
            <person name="Siaperas R."/>
            <person name="Nikolaivits E."/>
            <person name="Le Goff G."/>
            <person name="Ouazzani J."/>
            <person name="Kotoulas G."/>
            <person name="Topakas E."/>
        </authorList>
    </citation>
    <scope>NUCLEOTIDE SEQUENCE [LARGE SCALE GENOMIC DNA]</scope>
    <source>
        <strain evidence="2 3">TM138-S3</strain>
    </source>
</reference>
<dbReference type="AlphaFoldDB" id="A0AB34KWN9"/>
<protein>
    <submittedName>
        <fullName evidence="2">Uncharacterized protein</fullName>
    </submittedName>
</protein>
<keyword evidence="1" id="KW-0812">Transmembrane</keyword>
<keyword evidence="1" id="KW-0472">Membrane</keyword>
<evidence type="ECO:0000313" key="3">
    <source>
        <dbReference type="Proteomes" id="UP000803884"/>
    </source>
</evidence>
<dbReference type="Proteomes" id="UP000803884">
    <property type="component" value="Unassembled WGS sequence"/>
</dbReference>
<dbReference type="RefSeq" id="XP_069231080.1">
    <property type="nucleotide sequence ID" value="XM_069371914.1"/>
</dbReference>
<evidence type="ECO:0000313" key="2">
    <source>
        <dbReference type="EMBL" id="KAL1587975.1"/>
    </source>
</evidence>
<organism evidence="2 3">
    <name type="scientific">Cladosporium halotolerans</name>
    <dbReference type="NCBI Taxonomy" id="1052096"/>
    <lineage>
        <taxon>Eukaryota</taxon>
        <taxon>Fungi</taxon>
        <taxon>Dikarya</taxon>
        <taxon>Ascomycota</taxon>
        <taxon>Pezizomycotina</taxon>
        <taxon>Dothideomycetes</taxon>
        <taxon>Dothideomycetidae</taxon>
        <taxon>Cladosporiales</taxon>
        <taxon>Cladosporiaceae</taxon>
        <taxon>Cladosporium</taxon>
    </lineage>
</organism>
<evidence type="ECO:0000256" key="1">
    <source>
        <dbReference type="SAM" id="Phobius"/>
    </source>
</evidence>
<sequence>MSTTVWYAKFFILGGCLAVSAIATGIAMTPLNLVKTISIARNAEQRAVVRVQGTRFFPFLKPKTMDLVPGEALVDSDIRTSIETIQCYIVSLQNRHAWTEHALSPDYHKATTREVLTHTWHNAFPKTKLYVNKMFNRDGFAYLRAGGNNWKINLDYCAILERGQVLMKLVKEGGVRTNAVGMIARAIWNA</sequence>
<accession>A0AB34KWN9</accession>
<proteinExistence type="predicted"/>
<dbReference type="EMBL" id="JAAQHG020000008">
    <property type="protein sequence ID" value="KAL1587975.1"/>
    <property type="molecule type" value="Genomic_DNA"/>
</dbReference>
<gene>
    <name evidence="2" type="ORF">WHR41_03308</name>
</gene>
<feature type="transmembrane region" description="Helical" evidence="1">
    <location>
        <begin position="6"/>
        <end position="31"/>
    </location>
</feature>
<keyword evidence="3" id="KW-1185">Reference proteome</keyword>
<name>A0AB34KWN9_9PEZI</name>
<keyword evidence="1" id="KW-1133">Transmembrane helix</keyword>
<dbReference type="GeneID" id="96004752"/>